<dbReference type="AlphaFoldDB" id="M5Q398"/>
<evidence type="ECO:0000313" key="2">
    <source>
        <dbReference type="Proteomes" id="UP000011922"/>
    </source>
</evidence>
<accession>M5Q398</accession>
<dbReference type="EMBL" id="AOSV01000010">
    <property type="protein sequence ID" value="EMG38078.1"/>
    <property type="molecule type" value="Genomic_DNA"/>
</dbReference>
<reference evidence="1 2" key="1">
    <citation type="journal article" date="2013" name="Genome Announc.">
        <title>Draft Genome Sequence for Desulfovibrio africanus Strain PCS.</title>
        <authorList>
            <person name="Brown S.D."/>
            <person name="Utturkar S.M."/>
            <person name="Arkin A.P."/>
            <person name="Deutschbauer A.M."/>
            <person name="Elias D.A."/>
            <person name="Hazen T.C."/>
            <person name="Chakraborty R."/>
        </authorList>
    </citation>
    <scope>NUCLEOTIDE SEQUENCE [LARGE SCALE GENOMIC DNA]</scope>
    <source>
        <strain evidence="1 2">PCS</strain>
    </source>
</reference>
<sequence>MTLMDLLSGVRNKSKVSTISSEESINNLLSNKDFCKMVDTWITNVSYCCNQPSQGVIQLATIESFAAFHNYLNRTPSLNITSIELFTIVKRRWEYAYKYEPADKL</sequence>
<dbReference type="Proteomes" id="UP000011922">
    <property type="component" value="Unassembled WGS sequence"/>
</dbReference>
<proteinExistence type="predicted"/>
<protein>
    <submittedName>
        <fullName evidence="1">Uncharacterized protein</fullName>
    </submittedName>
</protein>
<name>M5Q398_DESAF</name>
<evidence type="ECO:0000313" key="1">
    <source>
        <dbReference type="EMBL" id="EMG38078.1"/>
    </source>
</evidence>
<comment type="caution">
    <text evidence="1">The sequence shown here is derived from an EMBL/GenBank/DDBJ whole genome shotgun (WGS) entry which is preliminary data.</text>
</comment>
<gene>
    <name evidence="1" type="ORF">PCS_01125</name>
</gene>
<organism evidence="1 2">
    <name type="scientific">Desulfocurvibacter africanus PCS</name>
    <dbReference type="NCBI Taxonomy" id="1262666"/>
    <lineage>
        <taxon>Bacteria</taxon>
        <taxon>Pseudomonadati</taxon>
        <taxon>Thermodesulfobacteriota</taxon>
        <taxon>Desulfovibrionia</taxon>
        <taxon>Desulfovibrionales</taxon>
        <taxon>Desulfovibrionaceae</taxon>
        <taxon>Desulfocurvibacter</taxon>
    </lineage>
</organism>